<protein>
    <submittedName>
        <fullName evidence="1">Uncharacterized protein</fullName>
    </submittedName>
</protein>
<keyword evidence="2" id="KW-1185">Reference proteome</keyword>
<dbReference type="HOGENOM" id="CLU_2410128_0_0_11"/>
<dbReference type="InterPro" id="IPR029063">
    <property type="entry name" value="SAM-dependent_MTases_sf"/>
</dbReference>
<organism evidence="1 2">
    <name type="scientific">Mycobacterium [tuberculosis] TKK-01-0051</name>
    <dbReference type="NCBI Taxonomy" id="1324261"/>
    <lineage>
        <taxon>Bacteria</taxon>
        <taxon>Bacillati</taxon>
        <taxon>Actinomycetota</taxon>
        <taxon>Actinomycetes</taxon>
        <taxon>Mycobacteriales</taxon>
        <taxon>Mycobacteriaceae</taxon>
        <taxon>Mycobacterium</taxon>
        <taxon>Mycobacterium avium complex (MAC)</taxon>
    </lineage>
</organism>
<gene>
    <name evidence="1" type="ORF">K875_02518</name>
</gene>
<dbReference type="RefSeq" id="WP_234009813.1">
    <property type="nucleotide sequence ID" value="NZ_KK328284.1"/>
</dbReference>
<comment type="caution">
    <text evidence="1">The sequence shown here is derived from an EMBL/GenBank/DDBJ whole genome shotgun (WGS) entry which is preliminary data.</text>
</comment>
<name>A0A051U5C0_9MYCO</name>
<proteinExistence type="predicted"/>
<accession>A0A051U5C0</accession>
<evidence type="ECO:0000313" key="2">
    <source>
        <dbReference type="Proteomes" id="UP000025947"/>
    </source>
</evidence>
<dbReference type="EMBL" id="JLXW01000006">
    <property type="protein sequence ID" value="KBZ63806.1"/>
    <property type="molecule type" value="Genomic_DNA"/>
</dbReference>
<dbReference type="PATRIC" id="fig|1324261.3.peg.2538"/>
<dbReference type="Gene3D" id="3.40.50.150">
    <property type="entry name" value="Vaccinia Virus protein VP39"/>
    <property type="match status" value="1"/>
</dbReference>
<reference evidence="1 2" key="1">
    <citation type="submission" date="2014-04" db="EMBL/GenBank/DDBJ databases">
        <title>The Genome Sequence of Mycobacterium tuberculosis TKK-01-0051.</title>
        <authorList>
            <consortium name="The Broad Institute Genomics Platform"/>
            <consortium name="The Broad Institute Genome Sequencing Center for Infectious Disease"/>
            <person name="Earl A.M."/>
            <person name="Cohen K."/>
            <person name="Pym A."/>
            <person name="Bishai W."/>
            <person name="Maharaj K."/>
            <person name="Desjardins C."/>
            <person name="Abeel T."/>
            <person name="Young S."/>
            <person name="Zeng Q."/>
            <person name="Gargeya S."/>
            <person name="Abouelleil A."/>
            <person name="Alvarado L."/>
            <person name="Chapman S.B."/>
            <person name="Gainer-Dewar J."/>
            <person name="Goldberg J."/>
            <person name="Griggs A."/>
            <person name="Gujja S."/>
            <person name="Hansen M."/>
            <person name="Howarth C."/>
            <person name="Imamovic A."/>
            <person name="Larimer J."/>
            <person name="Murphy C."/>
            <person name="Naylor J."/>
            <person name="Pearson M."/>
            <person name="Poon T.W."/>
            <person name="Priest M."/>
            <person name="Roberts A."/>
            <person name="Saif S."/>
            <person name="Shea T."/>
            <person name="Sykes S."/>
            <person name="Wortman J."/>
            <person name="Nusbaum C."/>
            <person name="Birren B."/>
        </authorList>
    </citation>
    <scope>NUCLEOTIDE SEQUENCE [LARGE SCALE GENOMIC DNA]</scope>
    <source>
        <strain evidence="1 2">TKK-01-0051</strain>
    </source>
</reference>
<sequence>MHNSFSMLDAHRQTSADEQYATRIQEFSNAGEGDTLAKLKNFPKFVPRQSIATFLAKDEIFKQIFDVHGHIVEWGVFVGDFRLRRKSPMRCY</sequence>
<dbReference type="AlphaFoldDB" id="A0A051U5C0"/>
<dbReference type="Proteomes" id="UP000025947">
    <property type="component" value="Unassembled WGS sequence"/>
</dbReference>
<evidence type="ECO:0000313" key="1">
    <source>
        <dbReference type="EMBL" id="KBZ63806.1"/>
    </source>
</evidence>